<dbReference type="PRINTS" id="PR00344">
    <property type="entry name" value="BCTRLSENSOR"/>
</dbReference>
<proteinExistence type="predicted"/>
<evidence type="ECO:0000313" key="4">
    <source>
        <dbReference type="Proteomes" id="UP000541444"/>
    </source>
</evidence>
<dbReference type="OrthoDB" id="1652966at2759"/>
<dbReference type="Pfam" id="PF02518">
    <property type="entry name" value="HATPase_c"/>
    <property type="match status" value="1"/>
</dbReference>
<feature type="domain" description="Histidine kinase" evidence="2">
    <location>
        <begin position="94"/>
        <end position="166"/>
    </location>
</feature>
<keyword evidence="4" id="KW-1185">Reference proteome</keyword>
<sequence length="185" mass="20314">MESGRSTGVPSTYQGVAQGMPTESTDTAQMLSGRARGRVELTGVKAYLAQNLNSNAKINVLDFDGKTDADGFIDWLNRVDKMLAFKKFTRLRVVKDSGCGVSAQELPHLFTKFSQSRSGPNQNHDSAGLGLALCKRFVNLMEGHIWIESDGLEKGSTVTMVVKLGICNSRNELSWQQFDPRAQLN</sequence>
<dbReference type="GO" id="GO:0046872">
    <property type="term" value="F:metal ion binding"/>
    <property type="evidence" value="ECO:0007669"/>
    <property type="project" value="UniProtKB-KW"/>
</dbReference>
<dbReference type="Proteomes" id="UP000541444">
    <property type="component" value="Unassembled WGS sequence"/>
</dbReference>
<evidence type="ECO:0000256" key="1">
    <source>
        <dbReference type="SAM" id="MobiDB-lite"/>
    </source>
</evidence>
<dbReference type="InterPro" id="IPR036890">
    <property type="entry name" value="HATPase_C_sf"/>
</dbReference>
<dbReference type="InterPro" id="IPR005467">
    <property type="entry name" value="His_kinase_dom"/>
</dbReference>
<dbReference type="PANTHER" id="PTHR24423">
    <property type="entry name" value="TWO-COMPONENT SENSOR HISTIDINE KINASE"/>
    <property type="match status" value="1"/>
</dbReference>
<dbReference type="Gene3D" id="3.30.565.10">
    <property type="entry name" value="Histidine kinase-like ATPase, C-terminal domain"/>
    <property type="match status" value="1"/>
</dbReference>
<dbReference type="GO" id="GO:0004672">
    <property type="term" value="F:protein kinase activity"/>
    <property type="evidence" value="ECO:0007669"/>
    <property type="project" value="UniProtKB-ARBA"/>
</dbReference>
<dbReference type="InterPro" id="IPR003594">
    <property type="entry name" value="HATPase_dom"/>
</dbReference>
<comment type="caution">
    <text evidence="3">The sequence shown here is derived from an EMBL/GenBank/DDBJ whole genome shotgun (WGS) entry which is preliminary data.</text>
</comment>
<dbReference type="PANTHER" id="PTHR24423:SF625">
    <property type="entry name" value="ETHYLENE RESPONSE SENSOR 1"/>
    <property type="match status" value="1"/>
</dbReference>
<dbReference type="GO" id="GO:0005524">
    <property type="term" value="F:ATP binding"/>
    <property type="evidence" value="ECO:0007669"/>
    <property type="project" value="UniProtKB-KW"/>
</dbReference>
<feature type="region of interest" description="Disordered" evidence="1">
    <location>
        <begin position="1"/>
        <end position="23"/>
    </location>
</feature>
<name>A0A7J7LF64_9MAGN</name>
<dbReference type="SUPFAM" id="SSF55874">
    <property type="entry name" value="ATPase domain of HSP90 chaperone/DNA topoisomerase II/histidine kinase"/>
    <property type="match status" value="1"/>
</dbReference>
<reference evidence="3 4" key="1">
    <citation type="journal article" date="2020" name="IScience">
        <title>Genome Sequencing of the Endangered Kingdonia uniflora (Circaeasteraceae, Ranunculales) Reveals Potential Mechanisms of Evolutionary Specialization.</title>
        <authorList>
            <person name="Sun Y."/>
            <person name="Deng T."/>
            <person name="Zhang A."/>
            <person name="Moore M.J."/>
            <person name="Landis J.B."/>
            <person name="Lin N."/>
            <person name="Zhang H."/>
            <person name="Zhang X."/>
            <person name="Huang J."/>
            <person name="Zhang X."/>
            <person name="Sun H."/>
            <person name="Wang H."/>
        </authorList>
    </citation>
    <scope>NUCLEOTIDE SEQUENCE [LARGE SCALE GENOMIC DNA]</scope>
    <source>
        <strain evidence="3">TB1705</strain>
        <tissue evidence="3">Leaf</tissue>
    </source>
</reference>
<dbReference type="PROSITE" id="PS50109">
    <property type="entry name" value="HIS_KIN"/>
    <property type="match status" value="1"/>
</dbReference>
<dbReference type="AlphaFoldDB" id="A0A7J7LF64"/>
<evidence type="ECO:0000259" key="2">
    <source>
        <dbReference type="PROSITE" id="PS50109"/>
    </source>
</evidence>
<dbReference type="GO" id="GO:0038199">
    <property type="term" value="F:ethylene receptor activity"/>
    <property type="evidence" value="ECO:0007669"/>
    <property type="project" value="TreeGrafter"/>
</dbReference>
<protein>
    <recommendedName>
        <fullName evidence="2">Histidine kinase domain-containing protein</fullName>
    </recommendedName>
</protein>
<evidence type="ECO:0000313" key="3">
    <source>
        <dbReference type="EMBL" id="KAF6141265.1"/>
    </source>
</evidence>
<dbReference type="EMBL" id="JACGCM010002329">
    <property type="protein sequence ID" value="KAF6141265.1"/>
    <property type="molecule type" value="Genomic_DNA"/>
</dbReference>
<accession>A0A7J7LF64</accession>
<gene>
    <name evidence="3" type="ORF">GIB67_024349</name>
</gene>
<dbReference type="SMART" id="SM00387">
    <property type="entry name" value="HATPase_c"/>
    <property type="match status" value="1"/>
</dbReference>
<dbReference type="GO" id="GO:0005783">
    <property type="term" value="C:endoplasmic reticulum"/>
    <property type="evidence" value="ECO:0007669"/>
    <property type="project" value="TreeGrafter"/>
</dbReference>
<organism evidence="3 4">
    <name type="scientific">Kingdonia uniflora</name>
    <dbReference type="NCBI Taxonomy" id="39325"/>
    <lineage>
        <taxon>Eukaryota</taxon>
        <taxon>Viridiplantae</taxon>
        <taxon>Streptophyta</taxon>
        <taxon>Embryophyta</taxon>
        <taxon>Tracheophyta</taxon>
        <taxon>Spermatophyta</taxon>
        <taxon>Magnoliopsida</taxon>
        <taxon>Ranunculales</taxon>
        <taxon>Circaeasteraceae</taxon>
        <taxon>Kingdonia</taxon>
    </lineage>
</organism>
<dbReference type="InterPro" id="IPR004358">
    <property type="entry name" value="Sig_transdc_His_kin-like_C"/>
</dbReference>
<dbReference type="GO" id="GO:0051740">
    <property type="term" value="F:ethylene binding"/>
    <property type="evidence" value="ECO:0007669"/>
    <property type="project" value="TreeGrafter"/>
</dbReference>